<evidence type="ECO:0000313" key="1">
    <source>
        <dbReference type="EMBL" id="GIY67586.1"/>
    </source>
</evidence>
<name>A0AAV4VBU2_9ARAC</name>
<dbReference type="EMBL" id="BPLQ01012752">
    <property type="protein sequence ID" value="GIY67586.1"/>
    <property type="molecule type" value="Genomic_DNA"/>
</dbReference>
<gene>
    <name evidence="1" type="ORF">CDAR_191011</name>
</gene>
<organism evidence="1 2">
    <name type="scientific">Caerostris darwini</name>
    <dbReference type="NCBI Taxonomy" id="1538125"/>
    <lineage>
        <taxon>Eukaryota</taxon>
        <taxon>Metazoa</taxon>
        <taxon>Ecdysozoa</taxon>
        <taxon>Arthropoda</taxon>
        <taxon>Chelicerata</taxon>
        <taxon>Arachnida</taxon>
        <taxon>Araneae</taxon>
        <taxon>Araneomorphae</taxon>
        <taxon>Entelegynae</taxon>
        <taxon>Araneoidea</taxon>
        <taxon>Araneidae</taxon>
        <taxon>Caerostris</taxon>
    </lineage>
</organism>
<sequence>MWKFHDVALRWMSCLSVALNKGLCYLNTLMALAMMKGALKWPFKENSNTHLPFLANYLLSAEHPIAKFKSRRKLSTSKGSNGRTDINIDSRDLFEGERTDFASAGSFGPANICGWFNWNIKVNSNTLHPFLAIYLLSTEQPHPDASQVQVKAQAQHIQWFKWIEGHKYLLARFIRRFTWNTKVNSNTNLPFLAIYSLSAEHLIESPGKFKSRRKLSTSNGSNGRKDISIYPRDLFEGERTDCASAGSFGPANICRWLTGCDTKPQDASSLFQRYLIVRFTWNTKVNSNTNLPFLAFYLLSAEHPVDIPVEVQVEAQAQHI</sequence>
<reference evidence="1 2" key="1">
    <citation type="submission" date="2021-06" db="EMBL/GenBank/DDBJ databases">
        <title>Caerostris darwini draft genome.</title>
        <authorList>
            <person name="Kono N."/>
            <person name="Arakawa K."/>
        </authorList>
    </citation>
    <scope>NUCLEOTIDE SEQUENCE [LARGE SCALE GENOMIC DNA]</scope>
</reference>
<dbReference type="AlphaFoldDB" id="A0AAV4VBU2"/>
<evidence type="ECO:0000313" key="2">
    <source>
        <dbReference type="Proteomes" id="UP001054837"/>
    </source>
</evidence>
<dbReference type="Proteomes" id="UP001054837">
    <property type="component" value="Unassembled WGS sequence"/>
</dbReference>
<protein>
    <submittedName>
        <fullName evidence="1">Uncharacterized protein</fullName>
    </submittedName>
</protein>
<proteinExistence type="predicted"/>
<accession>A0AAV4VBU2</accession>
<comment type="caution">
    <text evidence="1">The sequence shown here is derived from an EMBL/GenBank/DDBJ whole genome shotgun (WGS) entry which is preliminary data.</text>
</comment>
<keyword evidence="2" id="KW-1185">Reference proteome</keyword>